<organism evidence="1 2">
    <name type="scientific">Penicillium thymicola</name>
    <dbReference type="NCBI Taxonomy" id="293382"/>
    <lineage>
        <taxon>Eukaryota</taxon>
        <taxon>Fungi</taxon>
        <taxon>Dikarya</taxon>
        <taxon>Ascomycota</taxon>
        <taxon>Pezizomycotina</taxon>
        <taxon>Eurotiomycetes</taxon>
        <taxon>Eurotiomycetidae</taxon>
        <taxon>Eurotiales</taxon>
        <taxon>Aspergillaceae</taxon>
        <taxon>Penicillium</taxon>
    </lineage>
</organism>
<evidence type="ECO:0000313" key="2">
    <source>
        <dbReference type="Proteomes" id="UP001227192"/>
    </source>
</evidence>
<reference evidence="1" key="1">
    <citation type="submission" date="2015-06" db="EMBL/GenBank/DDBJ databases">
        <authorList>
            <person name="Nguyen H."/>
        </authorList>
    </citation>
    <scope>NUCLEOTIDE SEQUENCE</scope>
    <source>
        <strain evidence="1">DAOM 180753</strain>
    </source>
</reference>
<dbReference type="AlphaFoldDB" id="A0AAI9T669"/>
<comment type="caution">
    <text evidence="1">The sequence shown here is derived from an EMBL/GenBank/DDBJ whole genome shotgun (WGS) entry which is preliminary data.</text>
</comment>
<dbReference type="Proteomes" id="UP001227192">
    <property type="component" value="Unassembled WGS sequence"/>
</dbReference>
<sequence>MRQAGEGAFQPAPGLASYKLGQKTIISEHYAQIV</sequence>
<dbReference type="EMBL" id="LACB01000933">
    <property type="protein sequence ID" value="KAJ9481059.1"/>
    <property type="molecule type" value="Genomic_DNA"/>
</dbReference>
<feature type="non-terminal residue" evidence="1">
    <location>
        <position position="34"/>
    </location>
</feature>
<evidence type="ECO:0000313" key="1">
    <source>
        <dbReference type="EMBL" id="KAJ9481059.1"/>
    </source>
</evidence>
<keyword evidence="2" id="KW-1185">Reference proteome</keyword>
<name>A0AAI9T669_PENTH</name>
<reference evidence="1" key="2">
    <citation type="journal article" date="2016" name="Fungal Biol.">
        <title>Ochratoxin A production by Penicillium thymicola.</title>
        <authorList>
            <person name="Nguyen H.D.T."/>
            <person name="McMullin D.R."/>
            <person name="Ponomareva E."/>
            <person name="Riley R."/>
            <person name="Pomraning K.R."/>
            <person name="Baker S.E."/>
            <person name="Seifert K.A."/>
        </authorList>
    </citation>
    <scope>NUCLEOTIDE SEQUENCE</scope>
    <source>
        <strain evidence="1">DAOM 180753</strain>
    </source>
</reference>
<gene>
    <name evidence="1" type="ORF">VN97_g12444</name>
</gene>
<accession>A0AAI9T669</accession>
<proteinExistence type="predicted"/>
<protein>
    <submittedName>
        <fullName evidence="1">Uncharacterized protein</fullName>
    </submittedName>
</protein>